<keyword evidence="3" id="KW-0393">Immunoglobulin domain</keyword>
<feature type="compositionally biased region" description="Low complexity" evidence="4">
    <location>
        <begin position="528"/>
        <end position="541"/>
    </location>
</feature>
<dbReference type="InterPro" id="IPR003598">
    <property type="entry name" value="Ig_sub2"/>
</dbReference>
<feature type="compositionally biased region" description="Acidic residues" evidence="4">
    <location>
        <begin position="1011"/>
        <end position="1032"/>
    </location>
</feature>
<feature type="compositionally biased region" description="Basic and acidic residues" evidence="4">
    <location>
        <begin position="909"/>
        <end position="950"/>
    </location>
</feature>
<feature type="compositionally biased region" description="Polar residues" evidence="4">
    <location>
        <begin position="19"/>
        <end position="33"/>
    </location>
</feature>
<dbReference type="FunFam" id="2.60.40.10:FF:000425">
    <property type="entry name" value="Myosin light chain kinase"/>
    <property type="match status" value="1"/>
</dbReference>
<dbReference type="InterPro" id="IPR036179">
    <property type="entry name" value="Ig-like_dom_sf"/>
</dbReference>
<feature type="compositionally biased region" description="Basic and acidic residues" evidence="4">
    <location>
        <begin position="392"/>
        <end position="424"/>
    </location>
</feature>
<evidence type="ECO:0000256" key="3">
    <source>
        <dbReference type="ARBA" id="ARBA00023319"/>
    </source>
</evidence>
<dbReference type="Proteomes" id="UP000001554">
    <property type="component" value="Chromosome 19"/>
</dbReference>
<gene>
    <name evidence="7" type="primary">LOC118406389</name>
</gene>
<feature type="region of interest" description="Disordered" evidence="4">
    <location>
        <begin position="1199"/>
        <end position="1218"/>
    </location>
</feature>
<proteinExistence type="predicted"/>
<feature type="compositionally biased region" description="Basic and acidic residues" evidence="4">
    <location>
        <begin position="329"/>
        <end position="343"/>
    </location>
</feature>
<dbReference type="Pfam" id="PF07679">
    <property type="entry name" value="I-set"/>
    <property type="match status" value="1"/>
</dbReference>
<feature type="compositionally biased region" description="Low complexity" evidence="4">
    <location>
        <begin position="1453"/>
        <end position="1478"/>
    </location>
</feature>
<comment type="subcellular location">
    <subcellularLocation>
        <location evidence="1">Cytoplasm</location>
    </subcellularLocation>
</comment>
<feature type="compositionally biased region" description="Basic and acidic residues" evidence="4">
    <location>
        <begin position="560"/>
        <end position="595"/>
    </location>
</feature>
<evidence type="ECO:0000313" key="7">
    <source>
        <dbReference type="RefSeq" id="XP_035662292.1"/>
    </source>
</evidence>
<feature type="compositionally biased region" description="Acidic residues" evidence="4">
    <location>
        <begin position="802"/>
        <end position="812"/>
    </location>
</feature>
<dbReference type="SMART" id="SM00409">
    <property type="entry name" value="IG"/>
    <property type="match status" value="1"/>
</dbReference>
<name>A0A9J7HPT5_BRAFL</name>
<feature type="compositionally biased region" description="Basic and acidic residues" evidence="4">
    <location>
        <begin position="503"/>
        <end position="512"/>
    </location>
</feature>
<dbReference type="PANTHER" id="PTHR10075">
    <property type="entry name" value="BASIGIN RELATED"/>
    <property type="match status" value="1"/>
</dbReference>
<feature type="region of interest" description="Disordered" evidence="4">
    <location>
        <begin position="1359"/>
        <end position="1392"/>
    </location>
</feature>
<feature type="compositionally biased region" description="Basic and acidic residues" evidence="4">
    <location>
        <begin position="687"/>
        <end position="724"/>
    </location>
</feature>
<reference evidence="6" key="1">
    <citation type="journal article" date="2020" name="Nat. Ecol. Evol.">
        <title>Deeply conserved synteny resolves early events in vertebrate evolution.</title>
        <authorList>
            <person name="Simakov O."/>
            <person name="Marletaz F."/>
            <person name="Yue J.X."/>
            <person name="O'Connell B."/>
            <person name="Jenkins J."/>
            <person name="Brandt A."/>
            <person name="Calef R."/>
            <person name="Tung C.H."/>
            <person name="Huang T.K."/>
            <person name="Schmutz J."/>
            <person name="Satoh N."/>
            <person name="Yu J.K."/>
            <person name="Putnam N.H."/>
            <person name="Green R.E."/>
            <person name="Rokhsar D.S."/>
        </authorList>
    </citation>
    <scope>NUCLEOTIDE SEQUENCE [LARGE SCALE GENOMIC DNA]</scope>
    <source>
        <strain evidence="6">S238N-H82</strain>
    </source>
</reference>
<feature type="compositionally biased region" description="Basic and acidic residues" evidence="4">
    <location>
        <begin position="743"/>
        <end position="752"/>
    </location>
</feature>
<organism evidence="6 7">
    <name type="scientific">Branchiostoma floridae</name>
    <name type="common">Florida lancelet</name>
    <name type="synonym">Amphioxus</name>
    <dbReference type="NCBI Taxonomy" id="7739"/>
    <lineage>
        <taxon>Eukaryota</taxon>
        <taxon>Metazoa</taxon>
        <taxon>Chordata</taxon>
        <taxon>Cephalochordata</taxon>
        <taxon>Leptocardii</taxon>
        <taxon>Amphioxiformes</taxon>
        <taxon>Branchiostomatidae</taxon>
        <taxon>Branchiostoma</taxon>
    </lineage>
</organism>
<evidence type="ECO:0000313" key="6">
    <source>
        <dbReference type="Proteomes" id="UP000001554"/>
    </source>
</evidence>
<feature type="compositionally biased region" description="Basic and acidic residues" evidence="4">
    <location>
        <begin position="1040"/>
        <end position="1071"/>
    </location>
</feature>
<feature type="compositionally biased region" description="Pro residues" evidence="4">
    <location>
        <begin position="221"/>
        <end position="231"/>
    </location>
</feature>
<dbReference type="RefSeq" id="XP_035662292.1">
    <property type="nucleotide sequence ID" value="XM_035806399.1"/>
</dbReference>
<accession>A0A9J7HPT5</accession>
<feature type="compositionally biased region" description="Basic and acidic residues" evidence="4">
    <location>
        <begin position="89"/>
        <end position="126"/>
    </location>
</feature>
<feature type="compositionally biased region" description="Basic and acidic residues" evidence="4">
    <location>
        <begin position="813"/>
        <end position="830"/>
    </location>
</feature>
<keyword evidence="2" id="KW-0963">Cytoplasm</keyword>
<evidence type="ECO:0000256" key="4">
    <source>
        <dbReference type="SAM" id="MobiDB-lite"/>
    </source>
</evidence>
<feature type="region of interest" description="Disordered" evidence="4">
    <location>
        <begin position="1116"/>
        <end position="1152"/>
    </location>
</feature>
<feature type="region of interest" description="Disordered" evidence="4">
    <location>
        <begin position="1440"/>
        <end position="1478"/>
    </location>
</feature>
<feature type="domain" description="Ig-like" evidence="5">
    <location>
        <begin position="1253"/>
        <end position="1342"/>
    </location>
</feature>
<dbReference type="InterPro" id="IPR013098">
    <property type="entry name" value="Ig_I-set"/>
</dbReference>
<feature type="region of interest" description="Disordered" evidence="4">
    <location>
        <begin position="89"/>
        <end position="324"/>
    </location>
</feature>
<dbReference type="GO" id="GO:0005737">
    <property type="term" value="C:cytoplasm"/>
    <property type="evidence" value="ECO:0007669"/>
    <property type="project" value="UniProtKB-SubCell"/>
</dbReference>
<dbReference type="InterPro" id="IPR007110">
    <property type="entry name" value="Ig-like_dom"/>
</dbReference>
<evidence type="ECO:0000256" key="1">
    <source>
        <dbReference type="ARBA" id="ARBA00004496"/>
    </source>
</evidence>
<protein>
    <submittedName>
        <fullName evidence="7">Trichohyalin-like isoform X20</fullName>
    </submittedName>
</protein>
<dbReference type="InterPro" id="IPR013783">
    <property type="entry name" value="Ig-like_fold"/>
</dbReference>
<dbReference type="InterPro" id="IPR003599">
    <property type="entry name" value="Ig_sub"/>
</dbReference>
<feature type="compositionally biased region" description="Basic and acidic residues" evidence="4">
    <location>
        <begin position="1584"/>
        <end position="1611"/>
    </location>
</feature>
<dbReference type="GeneID" id="118406389"/>
<keyword evidence="6" id="KW-1185">Reference proteome</keyword>
<feature type="compositionally biased region" description="Basic and acidic residues" evidence="4">
    <location>
        <begin position="760"/>
        <end position="782"/>
    </location>
</feature>
<feature type="compositionally biased region" description="Low complexity" evidence="4">
    <location>
        <begin position="185"/>
        <end position="197"/>
    </location>
</feature>
<feature type="compositionally biased region" description="Basic and acidic residues" evidence="4">
    <location>
        <begin position="466"/>
        <end position="489"/>
    </location>
</feature>
<evidence type="ECO:0000256" key="2">
    <source>
        <dbReference type="ARBA" id="ARBA00022490"/>
    </source>
</evidence>
<feature type="compositionally biased region" description="Basic and acidic residues" evidence="4">
    <location>
        <begin position="837"/>
        <end position="893"/>
    </location>
</feature>
<feature type="compositionally biased region" description="Basic and acidic residues" evidence="4">
    <location>
        <begin position="155"/>
        <end position="184"/>
    </location>
</feature>
<feature type="compositionally biased region" description="Acidic residues" evidence="4">
    <location>
        <begin position="1125"/>
        <end position="1139"/>
    </location>
</feature>
<feature type="region of interest" description="Disordered" evidence="4">
    <location>
        <begin position="329"/>
        <end position="348"/>
    </location>
</feature>
<dbReference type="SUPFAM" id="SSF48726">
    <property type="entry name" value="Immunoglobulin"/>
    <property type="match status" value="1"/>
</dbReference>
<feature type="compositionally biased region" description="Basic and acidic residues" evidence="4">
    <location>
        <begin position="973"/>
        <end position="1010"/>
    </location>
</feature>
<feature type="compositionally biased region" description="Basic and acidic residues" evidence="4">
    <location>
        <begin position="1140"/>
        <end position="1151"/>
    </location>
</feature>
<feature type="compositionally biased region" description="Polar residues" evidence="4">
    <location>
        <begin position="429"/>
        <end position="445"/>
    </location>
</feature>
<dbReference type="SMART" id="SM00408">
    <property type="entry name" value="IGc2"/>
    <property type="match status" value="1"/>
</dbReference>
<evidence type="ECO:0000259" key="5">
    <source>
        <dbReference type="PROSITE" id="PS50835"/>
    </source>
</evidence>
<feature type="region of interest" description="Disordered" evidence="4">
    <location>
        <begin position="1501"/>
        <end position="1620"/>
    </location>
</feature>
<feature type="compositionally biased region" description="Basic and acidic residues" evidence="4">
    <location>
        <begin position="236"/>
        <end position="287"/>
    </location>
</feature>
<reference evidence="7" key="2">
    <citation type="submission" date="2025-08" db="UniProtKB">
        <authorList>
            <consortium name="RefSeq"/>
        </authorList>
    </citation>
    <scope>IDENTIFICATION</scope>
    <source>
        <strain evidence="7">S238N-H82</strain>
        <tissue evidence="7">Testes</tissue>
    </source>
</reference>
<dbReference type="Gene3D" id="2.60.40.10">
    <property type="entry name" value="Immunoglobulins"/>
    <property type="match status" value="1"/>
</dbReference>
<feature type="region of interest" description="Disordered" evidence="4">
    <location>
        <begin position="1"/>
        <end position="69"/>
    </location>
</feature>
<dbReference type="PROSITE" id="PS50835">
    <property type="entry name" value="IG_LIKE"/>
    <property type="match status" value="1"/>
</dbReference>
<feature type="region of interest" description="Disordered" evidence="4">
    <location>
        <begin position="362"/>
        <end position="489"/>
    </location>
</feature>
<feature type="compositionally biased region" description="Low complexity" evidence="4">
    <location>
        <begin position="725"/>
        <end position="735"/>
    </location>
</feature>
<feature type="compositionally biased region" description="Basic and acidic residues" evidence="4">
    <location>
        <begin position="607"/>
        <end position="659"/>
    </location>
</feature>
<feature type="compositionally biased region" description="Polar residues" evidence="4">
    <location>
        <begin position="1375"/>
        <end position="1386"/>
    </location>
</feature>
<feature type="region of interest" description="Disordered" evidence="4">
    <location>
        <begin position="503"/>
        <end position="782"/>
    </location>
</feature>
<feature type="compositionally biased region" description="Acidic residues" evidence="4">
    <location>
        <begin position="364"/>
        <end position="373"/>
    </location>
</feature>
<feature type="region of interest" description="Disordered" evidence="4">
    <location>
        <begin position="795"/>
        <end position="1072"/>
    </location>
</feature>
<feature type="compositionally biased region" description="Polar residues" evidence="4">
    <location>
        <begin position="1"/>
        <end position="10"/>
    </location>
</feature>
<dbReference type="PANTHER" id="PTHR10075:SF52">
    <property type="entry name" value="NEXILIN"/>
    <property type="match status" value="1"/>
</dbReference>
<sequence length="1620" mass="186128">MVQPSKTKTMAKTGEGDSDQQSATEPSSNSVNGDNKKDPIVPGLAKVQLPRSAAKVVLQPKKEPETSATYVPKFANVNVKERFEQMRVRKEEKEAKKFEEVRKERESRDQREKHSALRKQFLKELMDSDEEEEVKEKPKETPKSYVPKMRGSVRGKFEEMQKQKEEEERRRAEEERKRRIEMDRQIQQQEQESLISKQLEESDGSAAAGEGEMFDKMETPSGPPSAAPPVTPTDLPTEKRRSIKGKFEEIQKQKEEEARMRAEEERLRRIEMDKLQLEREAARKAEEQEVSESDGDTSSSASFQPTVTDIPRVTRGGVKGKFEAMRKAKEEERLRQMEEERQQRIQAETESLRLSIEAAFTKAEEEEDVEEPEVNGLDTSPRLTKKIGSVKGRYEEMQKARDEEHRRQLETERLSRLQLEKQAIENESESTVSVEQVNGINGHSPHQQEEDKTYTSSESIKLRNRPKGDVKGRFEDLRKRREEEARRKTQEIRISRIEFDKMMQQREKEKTSQVEVILKSDEEEDGDSASVTSSLTSSFISDADGESGVPQPGTCGSMKNRFEALREAKEKPRTTEPRPRRLKKLDTFIRDTGKDNEEENEVNETNETTKPRKLDVKNRFEEMRKKREEAERRKTQEIRLSRLELDKIAQEREKERKEKDEEEEDELAGSLEDLSGEPEKPMGSVKGRFEELRKVREEEGRRKAEEERLRRLEADRLAQERELENQAQQESASQANEEEAEDKPEVKEDIPPPKRGSLRGKFEVMQRQKEEEARKKAEEERLRRLEEEKKILAEEAAKREAEYEEASPEESLAETRETKRERRAPGKLKADYVTLRQRKEEEDRRKAEELRKSRLEFDRAELEREAERLREEQEQLAEQRAEEKEAEALKESIEDATSPKVSLGKLKNKFTELQKKKESGVSEDDGTPREKVKPGKLKNKFEELQKKSSEDQENDAGAEKAPKPGKLTISFEELARQKEEEARREAEEERKRKLEEDRQRLEEERARLEAEEAAAAEEGGDQEGEEPVESTPEESGPRLSVKERFALMQKKKEEEEEQRRLKATDVKEAGKNKRASALFEKFQNIDKVAEEERLRKVEEERARRLEMDREMLARELERTEKMVGMEEEAAEEAQEEEEEPKAAETEEDKVARKQRTRALFSRFENLESYEEQERRRRIEEEKRKRLMLEQREIDEARRKEVGGGDVTGTEELKQEEEAREREYMERFARGEASDVEDSDEDEPLSATSENLAPKFVKNFENMTIFDGDPVRFEAKVIGRPKPDVTWYLNGKRLPNNQDYRYKFEGDHGVVLELPETFPEDEGEYMCKAVNTSGMALCSALLIIEGRICKGHRAESSYIKQTVEPPRSAQPKASAKKSTIVKQQPGNVQVKQTVQTKSVTVQPKQPIAQQKQVHVQQKQAEIPPGKSEAVVKEQVVSKSEKITSTTSGGHFIKKSSSTTTEKVVTKTTSEVTSSKTEKSAAASAWELKYGGKPLTAQQLAKQKLAQKMAGNGKPPSPTVKVPVQKLYVGGKPAPAPTGPAKAPQSQGEHRPTEPQPGAARKQWPPPTKGGSDDDTTKPSEPVATKIKEEKTCNGDKADDNQTAHSNEKENKPPVKTAENGN</sequence>